<dbReference type="OrthoDB" id="829at2759"/>
<dbReference type="InterPro" id="IPR016068">
    <property type="entry name" value="Translin_N"/>
</dbReference>
<dbReference type="GO" id="GO:0043565">
    <property type="term" value="F:sequence-specific DNA binding"/>
    <property type="evidence" value="ECO:0007669"/>
    <property type="project" value="InterPro"/>
</dbReference>
<reference evidence="2" key="1">
    <citation type="submission" date="2020-11" db="EMBL/GenBank/DDBJ databases">
        <authorList>
            <person name="Tran Van P."/>
        </authorList>
    </citation>
    <scope>NUCLEOTIDE SEQUENCE</scope>
</reference>
<dbReference type="InterPro" id="IPR036081">
    <property type="entry name" value="Translin_sf"/>
</dbReference>
<feature type="region of interest" description="Disordered" evidence="1">
    <location>
        <begin position="1"/>
        <end position="133"/>
    </location>
</feature>
<proteinExistence type="predicted"/>
<feature type="compositionally biased region" description="Polar residues" evidence="1">
    <location>
        <begin position="1"/>
        <end position="17"/>
    </location>
</feature>
<protein>
    <submittedName>
        <fullName evidence="2">Uncharacterized protein</fullName>
    </submittedName>
</protein>
<feature type="compositionally biased region" description="Polar residues" evidence="1">
    <location>
        <begin position="103"/>
        <end position="118"/>
    </location>
</feature>
<dbReference type="Gene3D" id="1.20.58.190">
    <property type="entry name" value="Translin, domain 1"/>
    <property type="match status" value="1"/>
</dbReference>
<feature type="compositionally biased region" description="Basic and acidic residues" evidence="1">
    <location>
        <begin position="119"/>
        <end position="133"/>
    </location>
</feature>
<sequence>MRSRSTENSYTKSCSLLTKTHPGTPPGTPSTEGASNSTPPCAPVPLIPSSPLLMKYDPHDDRPQRQPPSDTGPFVAQPGELKLADDFQDPRLEDPVNDGQWKENISTSEPSVVPLTSSEARKGKIQDTKIPKQDKVSATSRGDYFRFCDMWKYTTQRLVGSVKLLGFLKENTSSACFEETAQALGLKTEFEDSAGSFGLPLEDYLHGILNVPSLLVRYVITSVTSGHFEVPQLVLRYLLSLDTGFRLLPLKNDS</sequence>
<organism evidence="2">
    <name type="scientific">Cyprideis torosa</name>
    <dbReference type="NCBI Taxonomy" id="163714"/>
    <lineage>
        <taxon>Eukaryota</taxon>
        <taxon>Metazoa</taxon>
        <taxon>Ecdysozoa</taxon>
        <taxon>Arthropoda</taxon>
        <taxon>Crustacea</taxon>
        <taxon>Oligostraca</taxon>
        <taxon>Ostracoda</taxon>
        <taxon>Podocopa</taxon>
        <taxon>Podocopida</taxon>
        <taxon>Cytherocopina</taxon>
        <taxon>Cytheroidea</taxon>
        <taxon>Cytherideidae</taxon>
        <taxon>Cyprideis</taxon>
    </lineage>
</organism>
<dbReference type="InterPro" id="IPR002848">
    <property type="entry name" value="Translin_fam"/>
</dbReference>
<dbReference type="AlphaFoldDB" id="A0A7R8WKL0"/>
<dbReference type="Pfam" id="PF01997">
    <property type="entry name" value="Translin"/>
    <property type="match status" value="1"/>
</dbReference>
<evidence type="ECO:0000256" key="1">
    <source>
        <dbReference type="SAM" id="MobiDB-lite"/>
    </source>
</evidence>
<gene>
    <name evidence="2" type="ORF">CTOB1V02_LOCUS8580</name>
</gene>
<feature type="compositionally biased region" description="Basic and acidic residues" evidence="1">
    <location>
        <begin position="82"/>
        <end position="94"/>
    </location>
</feature>
<evidence type="ECO:0000313" key="2">
    <source>
        <dbReference type="EMBL" id="CAD7230724.1"/>
    </source>
</evidence>
<accession>A0A7R8WKL0</accession>
<dbReference type="Gene3D" id="1.20.5.420">
    <property type="entry name" value="Immunoglobulin FC, subunit C"/>
    <property type="match status" value="1"/>
</dbReference>
<dbReference type="SUPFAM" id="SSF74784">
    <property type="entry name" value="Translin"/>
    <property type="match status" value="1"/>
</dbReference>
<dbReference type="PANTHER" id="PTHR10741">
    <property type="entry name" value="TRANSLIN AND TRANSLIN ASSOCIATED PROTEIN X"/>
    <property type="match status" value="1"/>
</dbReference>
<dbReference type="EMBL" id="OB662906">
    <property type="protein sequence ID" value="CAD7230724.1"/>
    <property type="molecule type" value="Genomic_DNA"/>
</dbReference>
<name>A0A7R8WKL0_9CRUS</name>